<dbReference type="InterPro" id="IPR005490">
    <property type="entry name" value="LD_TPept_cat_dom"/>
</dbReference>
<keyword evidence="4 7" id="KW-0133">Cell shape</keyword>
<proteinExistence type="inferred from homology"/>
<dbReference type="PANTHER" id="PTHR30582:SF30">
    <property type="entry name" value="BLR4375 PROTEIN"/>
    <property type="match status" value="1"/>
</dbReference>
<dbReference type="SUPFAM" id="SSF141523">
    <property type="entry name" value="L,D-transpeptidase catalytic domain-like"/>
    <property type="match status" value="1"/>
</dbReference>
<dbReference type="GO" id="GO:0005576">
    <property type="term" value="C:extracellular region"/>
    <property type="evidence" value="ECO:0007669"/>
    <property type="project" value="TreeGrafter"/>
</dbReference>
<evidence type="ECO:0000256" key="8">
    <source>
        <dbReference type="SAM" id="MobiDB-lite"/>
    </source>
</evidence>
<feature type="active site" description="Proton donor/acceptor" evidence="7">
    <location>
        <position position="291"/>
    </location>
</feature>
<dbReference type="InterPro" id="IPR038063">
    <property type="entry name" value="Transpep_catalytic_dom"/>
</dbReference>
<evidence type="ECO:0000256" key="2">
    <source>
        <dbReference type="ARBA" id="ARBA00005992"/>
    </source>
</evidence>
<dbReference type="PANTHER" id="PTHR30582">
    <property type="entry name" value="L,D-TRANSPEPTIDASE"/>
    <property type="match status" value="1"/>
</dbReference>
<accession>A0A3M0MAD0</accession>
<feature type="compositionally biased region" description="Polar residues" evidence="8">
    <location>
        <begin position="435"/>
        <end position="452"/>
    </location>
</feature>
<dbReference type="PROSITE" id="PS52029">
    <property type="entry name" value="LD_TPASE"/>
    <property type="match status" value="1"/>
</dbReference>
<dbReference type="InterPro" id="IPR036366">
    <property type="entry name" value="PGBDSf"/>
</dbReference>
<dbReference type="GO" id="GO:0016740">
    <property type="term" value="F:transferase activity"/>
    <property type="evidence" value="ECO:0007669"/>
    <property type="project" value="UniProtKB-KW"/>
</dbReference>
<comment type="similarity">
    <text evidence="2">Belongs to the YkuD family.</text>
</comment>
<dbReference type="GO" id="GO:0071555">
    <property type="term" value="P:cell wall organization"/>
    <property type="evidence" value="ECO:0007669"/>
    <property type="project" value="UniProtKB-UniRule"/>
</dbReference>
<evidence type="ECO:0000256" key="3">
    <source>
        <dbReference type="ARBA" id="ARBA00022679"/>
    </source>
</evidence>
<dbReference type="GO" id="GO:0071972">
    <property type="term" value="F:peptidoglycan L,D-transpeptidase activity"/>
    <property type="evidence" value="ECO:0007669"/>
    <property type="project" value="TreeGrafter"/>
</dbReference>
<dbReference type="CDD" id="cd16913">
    <property type="entry name" value="YkuD_like"/>
    <property type="match status" value="1"/>
</dbReference>
<evidence type="ECO:0000256" key="4">
    <source>
        <dbReference type="ARBA" id="ARBA00022960"/>
    </source>
</evidence>
<dbReference type="Gene3D" id="1.10.101.10">
    <property type="entry name" value="PGBD-like superfamily/PGBD"/>
    <property type="match status" value="1"/>
</dbReference>
<comment type="pathway">
    <text evidence="1 7">Cell wall biogenesis; peptidoglycan biosynthesis.</text>
</comment>
<evidence type="ECO:0000256" key="1">
    <source>
        <dbReference type="ARBA" id="ARBA00004752"/>
    </source>
</evidence>
<evidence type="ECO:0000313" key="12">
    <source>
        <dbReference type="Proteomes" id="UP000273516"/>
    </source>
</evidence>
<keyword evidence="6 7" id="KW-0961">Cell wall biogenesis/degradation</keyword>
<dbReference type="InterPro" id="IPR036365">
    <property type="entry name" value="PGBD-like_sf"/>
</dbReference>
<dbReference type="Pfam" id="PF03734">
    <property type="entry name" value="YkuD"/>
    <property type="match status" value="1"/>
</dbReference>
<feature type="region of interest" description="Disordered" evidence="8">
    <location>
        <begin position="381"/>
        <end position="496"/>
    </location>
</feature>
<evidence type="ECO:0000259" key="10">
    <source>
        <dbReference type="PROSITE" id="PS52029"/>
    </source>
</evidence>
<keyword evidence="9" id="KW-0732">Signal</keyword>
<protein>
    <submittedName>
        <fullName evidence="11">Murein L,D-transpeptidase</fullName>
    </submittedName>
</protein>
<dbReference type="InterPro" id="IPR050979">
    <property type="entry name" value="LD-transpeptidase"/>
</dbReference>
<feature type="active site" description="Nucleophile" evidence="7">
    <location>
        <position position="307"/>
    </location>
</feature>
<name>A0A3M0MAD0_9RHOB</name>
<feature type="signal peptide" evidence="9">
    <location>
        <begin position="1"/>
        <end position="28"/>
    </location>
</feature>
<evidence type="ECO:0000256" key="6">
    <source>
        <dbReference type="ARBA" id="ARBA00023316"/>
    </source>
</evidence>
<feature type="domain" description="L,D-TPase catalytic" evidence="10">
    <location>
        <begin position="198"/>
        <end position="332"/>
    </location>
</feature>
<evidence type="ECO:0000256" key="7">
    <source>
        <dbReference type="PROSITE-ProRule" id="PRU01373"/>
    </source>
</evidence>
<comment type="caution">
    <text evidence="11">The sequence shown here is derived from an EMBL/GenBank/DDBJ whole genome shotgun (WGS) entry which is preliminary data.</text>
</comment>
<dbReference type="AlphaFoldDB" id="A0A3M0MAD0"/>
<dbReference type="Proteomes" id="UP000273516">
    <property type="component" value="Unassembled WGS sequence"/>
</dbReference>
<dbReference type="OrthoDB" id="9787225at2"/>
<dbReference type="InterPro" id="IPR002477">
    <property type="entry name" value="Peptidoglycan-bd-like"/>
</dbReference>
<keyword evidence="3" id="KW-0808">Transferase</keyword>
<dbReference type="GO" id="GO:0008360">
    <property type="term" value="P:regulation of cell shape"/>
    <property type="evidence" value="ECO:0007669"/>
    <property type="project" value="UniProtKB-UniRule"/>
</dbReference>
<feature type="chain" id="PRO_5018132768" evidence="9">
    <location>
        <begin position="29"/>
        <end position="496"/>
    </location>
</feature>
<dbReference type="UniPathway" id="UPA00219"/>
<keyword evidence="5 7" id="KW-0573">Peptidoglycan synthesis</keyword>
<evidence type="ECO:0000313" key="11">
    <source>
        <dbReference type="EMBL" id="RMC33294.1"/>
    </source>
</evidence>
<dbReference type="Gene3D" id="2.40.440.10">
    <property type="entry name" value="L,D-transpeptidase catalytic domain-like"/>
    <property type="match status" value="1"/>
</dbReference>
<reference evidence="11 12" key="1">
    <citation type="submission" date="2018-07" db="EMBL/GenBank/DDBJ databases">
        <authorList>
            <person name="Zhang Y."/>
            <person name="Wang L."/>
            <person name="Ma S."/>
        </authorList>
    </citation>
    <scope>NUCLEOTIDE SEQUENCE [LARGE SCALE GENOMIC DNA]</scope>
    <source>
        <strain evidence="11 12">4-2</strain>
    </source>
</reference>
<dbReference type="SUPFAM" id="SSF47090">
    <property type="entry name" value="PGBD-like"/>
    <property type="match status" value="1"/>
</dbReference>
<dbReference type="Pfam" id="PF01471">
    <property type="entry name" value="PG_binding_1"/>
    <property type="match status" value="1"/>
</dbReference>
<evidence type="ECO:0000256" key="9">
    <source>
        <dbReference type="SAM" id="SignalP"/>
    </source>
</evidence>
<dbReference type="EMBL" id="QOKZ01000007">
    <property type="protein sequence ID" value="RMC33294.1"/>
    <property type="molecule type" value="Genomic_DNA"/>
</dbReference>
<keyword evidence="12" id="KW-1185">Reference proteome</keyword>
<sequence>MEKFMLFRTYRTPMALVMAVFSVAPALGQDGSSVFSAADIEAASYQSGDLPAGQSPLTAKIQVLLDRSGTSPGVIDGYRGGMSESALKAFERRAGLPIDGRMDPQVWQLLLPYASQPQTMDYTITKEDAEGLVDEIPSDYAEKAQMAAMAYTSVAEKLGERFHMDEKFITFLNPGIALEPGTTIKVISPAKPIKTKVTRIIVDKANRRVAAYDSNGEMIVDYPATVGSDVTPSPSGNHTVVTVALNPNYTYNPEKNFKQGNNDKPLIVPPGPNGPVGNVWIDLTKPTYGIHGTPTPSQLFRNQSNGCVRLTNWDAQELAGMVIPGKTTVEFLEPGVTIADVTGATSAPSGTALPSAAITTATTAASATIMTASATANPAIISARPPLPRPVHLGRPAATVGTPMTTGETGLPGDPATGRSAVTEQPMAPLPTVGQGRSANTPVGGSQPVYENTTEEEADGFAPALEPNPVDDLLSEALSNAIPETNVVPPAPVQQR</sequence>
<dbReference type="GO" id="GO:0018104">
    <property type="term" value="P:peptidoglycan-protein cross-linking"/>
    <property type="evidence" value="ECO:0007669"/>
    <property type="project" value="TreeGrafter"/>
</dbReference>
<evidence type="ECO:0000256" key="5">
    <source>
        <dbReference type="ARBA" id="ARBA00022984"/>
    </source>
</evidence>
<gene>
    <name evidence="11" type="ORF">C9E81_17330</name>
</gene>
<organism evidence="11 12">
    <name type="scientific">Paracoccus alkanivorans</name>
    <dbReference type="NCBI Taxonomy" id="2116655"/>
    <lineage>
        <taxon>Bacteria</taxon>
        <taxon>Pseudomonadati</taxon>
        <taxon>Pseudomonadota</taxon>
        <taxon>Alphaproteobacteria</taxon>
        <taxon>Rhodobacterales</taxon>
        <taxon>Paracoccaceae</taxon>
        <taxon>Paracoccus</taxon>
    </lineage>
</organism>